<organism evidence="2 3">
    <name type="scientific">Bailinhaonella thermotolerans</name>
    <dbReference type="NCBI Taxonomy" id="1070861"/>
    <lineage>
        <taxon>Bacteria</taxon>
        <taxon>Bacillati</taxon>
        <taxon>Actinomycetota</taxon>
        <taxon>Actinomycetes</taxon>
        <taxon>Streptosporangiales</taxon>
        <taxon>Streptosporangiaceae</taxon>
        <taxon>Bailinhaonella</taxon>
    </lineage>
</organism>
<dbReference type="Proteomes" id="UP000265768">
    <property type="component" value="Unassembled WGS sequence"/>
</dbReference>
<protein>
    <submittedName>
        <fullName evidence="2">Uncharacterized protein</fullName>
    </submittedName>
</protein>
<keyword evidence="3" id="KW-1185">Reference proteome</keyword>
<dbReference type="PROSITE" id="PS51257">
    <property type="entry name" value="PROKAR_LIPOPROTEIN"/>
    <property type="match status" value="1"/>
</dbReference>
<dbReference type="AlphaFoldDB" id="A0A3A4A786"/>
<comment type="caution">
    <text evidence="2">The sequence shown here is derived from an EMBL/GenBank/DDBJ whole genome shotgun (WGS) entry which is preliminary data.</text>
</comment>
<feature type="signal peptide" evidence="1">
    <location>
        <begin position="1"/>
        <end position="20"/>
    </location>
</feature>
<evidence type="ECO:0000313" key="2">
    <source>
        <dbReference type="EMBL" id="RJL24826.1"/>
    </source>
</evidence>
<evidence type="ECO:0000256" key="1">
    <source>
        <dbReference type="SAM" id="SignalP"/>
    </source>
</evidence>
<feature type="chain" id="PRO_5017312896" evidence="1">
    <location>
        <begin position="21"/>
        <end position="332"/>
    </location>
</feature>
<proteinExistence type="predicted"/>
<evidence type="ECO:0000313" key="3">
    <source>
        <dbReference type="Proteomes" id="UP000265768"/>
    </source>
</evidence>
<gene>
    <name evidence="2" type="ORF">D5H75_29040</name>
</gene>
<name>A0A3A4A786_9ACTN</name>
<sequence length="332" mass="34294">MRREVLYLALAFALAGTASSCTGNTSQHPRHSSHAKPGQYVTMLGVGPNGGKGAIQSPVDLIEAPGNALFYLGESGAVFRLGPDGHATRYATGPVRESADEVLTPLSIALAPDGSILLAAISEADLLTIYRLTPGNPAERLTTAGKAKSPNNVHLVTDSAGEVLLLKDGWLSKTSGSGGLESLPRPTGLPGSAEVLAAAKDGQDLLLALTDELLWIRDGHIARRVRLRGTINAADGVTLAPDGQGGAYYANRSSHISRFHANGGQGILVTGRGIASTACSDGIVSGPTGDGRIQEFGEITGLVRRGDQLAVADKACSRLLAIGLPAKESPWK</sequence>
<reference evidence="2 3" key="1">
    <citation type="submission" date="2018-09" db="EMBL/GenBank/DDBJ databases">
        <title>YIM 75507 draft genome.</title>
        <authorList>
            <person name="Tang S."/>
            <person name="Feng Y."/>
        </authorList>
    </citation>
    <scope>NUCLEOTIDE SEQUENCE [LARGE SCALE GENOMIC DNA]</scope>
    <source>
        <strain evidence="2 3">YIM 75507</strain>
    </source>
</reference>
<accession>A0A3A4A786</accession>
<dbReference type="SUPFAM" id="SSF63829">
    <property type="entry name" value="Calcium-dependent phosphotriesterase"/>
    <property type="match status" value="1"/>
</dbReference>
<dbReference type="EMBL" id="QZEY01000014">
    <property type="protein sequence ID" value="RJL24826.1"/>
    <property type="molecule type" value="Genomic_DNA"/>
</dbReference>
<keyword evidence="1" id="KW-0732">Signal</keyword>